<sequence length="72" mass="7967">MKKWLFLLILALLWHSPLSADTSTSTQSTPRITIPNPSYQFDPAIEGDVVTHEFTLVNSGNALLEILKVQTG</sequence>
<dbReference type="OrthoDB" id="826619at2"/>
<proteinExistence type="predicted"/>
<evidence type="ECO:0000313" key="2">
    <source>
        <dbReference type="EMBL" id="EMS78634.1"/>
    </source>
</evidence>
<keyword evidence="1" id="KW-0732">Signal</keyword>
<dbReference type="EMBL" id="APJX01000007">
    <property type="protein sequence ID" value="EMS78634.1"/>
    <property type="molecule type" value="Genomic_DNA"/>
</dbReference>
<evidence type="ECO:0000313" key="3">
    <source>
        <dbReference type="Proteomes" id="UP000014216"/>
    </source>
</evidence>
<dbReference type="AlphaFoldDB" id="S0FZL5"/>
<protein>
    <recommendedName>
        <fullName evidence="4">DUF1573 domain-containing protein</fullName>
    </recommendedName>
</protein>
<evidence type="ECO:0000256" key="1">
    <source>
        <dbReference type="SAM" id="SignalP"/>
    </source>
</evidence>
<name>S0FZL5_9BACT</name>
<gene>
    <name evidence="2" type="ORF">Dpo_7c01080</name>
</gene>
<feature type="signal peptide" evidence="1">
    <location>
        <begin position="1"/>
        <end position="20"/>
    </location>
</feature>
<accession>S0FZL5</accession>
<organism evidence="2 3">
    <name type="scientific">Desulfotignum phosphitoxidans DSM 13687</name>
    <dbReference type="NCBI Taxonomy" id="1286635"/>
    <lineage>
        <taxon>Bacteria</taxon>
        <taxon>Pseudomonadati</taxon>
        <taxon>Thermodesulfobacteriota</taxon>
        <taxon>Desulfobacteria</taxon>
        <taxon>Desulfobacterales</taxon>
        <taxon>Desulfobacteraceae</taxon>
        <taxon>Desulfotignum</taxon>
    </lineage>
</organism>
<keyword evidence="3" id="KW-1185">Reference proteome</keyword>
<dbReference type="Proteomes" id="UP000014216">
    <property type="component" value="Unassembled WGS sequence"/>
</dbReference>
<evidence type="ECO:0008006" key="4">
    <source>
        <dbReference type="Google" id="ProtNLM"/>
    </source>
</evidence>
<feature type="chain" id="PRO_5004486908" description="DUF1573 domain-containing protein" evidence="1">
    <location>
        <begin position="21"/>
        <end position="72"/>
    </location>
</feature>
<reference evidence="2 3" key="1">
    <citation type="journal article" date="2013" name="Genome Announc.">
        <title>Draft Genome Sequence of Desulfotignum phosphitoxidans DSM 13687 Strain FiPS-3.</title>
        <authorList>
            <person name="Poehlein A."/>
            <person name="Daniel R."/>
            <person name="Simeonova D.D."/>
        </authorList>
    </citation>
    <scope>NUCLEOTIDE SEQUENCE [LARGE SCALE GENOMIC DNA]</scope>
    <source>
        <strain evidence="2 3">DSM 13687</strain>
    </source>
</reference>
<comment type="caution">
    <text evidence="2">The sequence shown here is derived from an EMBL/GenBank/DDBJ whole genome shotgun (WGS) entry which is preliminary data.</text>
</comment>